<dbReference type="AlphaFoldDB" id="A0A5C6CB90"/>
<dbReference type="EMBL" id="SJPT01000008">
    <property type="protein sequence ID" value="TWU20666.1"/>
    <property type="molecule type" value="Genomic_DNA"/>
</dbReference>
<protein>
    <submittedName>
        <fullName evidence="1">Uncharacterized protein</fullName>
    </submittedName>
</protein>
<proteinExistence type="predicted"/>
<comment type="caution">
    <text evidence="1">The sequence shown here is derived from an EMBL/GenBank/DDBJ whole genome shotgun (WGS) entry which is preliminary data.</text>
</comment>
<gene>
    <name evidence="1" type="ORF">Pla52o_45450</name>
</gene>
<evidence type="ECO:0000313" key="1">
    <source>
        <dbReference type="EMBL" id="TWU20666.1"/>
    </source>
</evidence>
<evidence type="ECO:0000313" key="2">
    <source>
        <dbReference type="Proteomes" id="UP000316304"/>
    </source>
</evidence>
<organism evidence="1 2">
    <name type="scientific">Novipirellula galeiformis</name>
    <dbReference type="NCBI Taxonomy" id="2528004"/>
    <lineage>
        <taxon>Bacteria</taxon>
        <taxon>Pseudomonadati</taxon>
        <taxon>Planctomycetota</taxon>
        <taxon>Planctomycetia</taxon>
        <taxon>Pirellulales</taxon>
        <taxon>Pirellulaceae</taxon>
        <taxon>Novipirellula</taxon>
    </lineage>
</organism>
<accession>A0A5C6CB90</accession>
<sequence length="31" mass="3532">MALRDTDFSGFLRGDAGVLFITRCVREEISR</sequence>
<keyword evidence="2" id="KW-1185">Reference proteome</keyword>
<name>A0A5C6CB90_9BACT</name>
<dbReference type="Proteomes" id="UP000316304">
    <property type="component" value="Unassembled WGS sequence"/>
</dbReference>
<reference evidence="1 2" key="1">
    <citation type="submission" date="2019-02" db="EMBL/GenBank/DDBJ databases">
        <title>Deep-cultivation of Planctomycetes and their phenomic and genomic characterization uncovers novel biology.</title>
        <authorList>
            <person name="Wiegand S."/>
            <person name="Jogler M."/>
            <person name="Boedeker C."/>
            <person name="Pinto D."/>
            <person name="Vollmers J."/>
            <person name="Rivas-Marin E."/>
            <person name="Kohn T."/>
            <person name="Peeters S.H."/>
            <person name="Heuer A."/>
            <person name="Rast P."/>
            <person name="Oberbeckmann S."/>
            <person name="Bunk B."/>
            <person name="Jeske O."/>
            <person name="Meyerdierks A."/>
            <person name="Storesund J.E."/>
            <person name="Kallscheuer N."/>
            <person name="Luecker S."/>
            <person name="Lage O.M."/>
            <person name="Pohl T."/>
            <person name="Merkel B.J."/>
            <person name="Hornburger P."/>
            <person name="Mueller R.-W."/>
            <person name="Bruemmer F."/>
            <person name="Labrenz M."/>
            <person name="Spormann A.M."/>
            <person name="Op Den Camp H."/>
            <person name="Overmann J."/>
            <person name="Amann R."/>
            <person name="Jetten M.S.M."/>
            <person name="Mascher T."/>
            <person name="Medema M.H."/>
            <person name="Devos D.P."/>
            <person name="Kaster A.-K."/>
            <person name="Ovreas L."/>
            <person name="Rohde M."/>
            <person name="Galperin M.Y."/>
            <person name="Jogler C."/>
        </authorList>
    </citation>
    <scope>NUCLEOTIDE SEQUENCE [LARGE SCALE GENOMIC DNA]</scope>
    <source>
        <strain evidence="1 2">Pla52o</strain>
    </source>
</reference>